<proteinExistence type="predicted"/>
<dbReference type="AlphaFoldDB" id="A0A0A9A534"/>
<evidence type="ECO:0000313" key="1">
    <source>
        <dbReference type="EMBL" id="JAD45048.1"/>
    </source>
</evidence>
<organism evidence="1">
    <name type="scientific">Arundo donax</name>
    <name type="common">Giant reed</name>
    <name type="synonym">Donax arundinaceus</name>
    <dbReference type="NCBI Taxonomy" id="35708"/>
    <lineage>
        <taxon>Eukaryota</taxon>
        <taxon>Viridiplantae</taxon>
        <taxon>Streptophyta</taxon>
        <taxon>Embryophyta</taxon>
        <taxon>Tracheophyta</taxon>
        <taxon>Spermatophyta</taxon>
        <taxon>Magnoliopsida</taxon>
        <taxon>Liliopsida</taxon>
        <taxon>Poales</taxon>
        <taxon>Poaceae</taxon>
        <taxon>PACMAD clade</taxon>
        <taxon>Arundinoideae</taxon>
        <taxon>Arundineae</taxon>
        <taxon>Arundo</taxon>
    </lineage>
</organism>
<reference evidence="1" key="2">
    <citation type="journal article" date="2015" name="Data Brief">
        <title>Shoot transcriptome of the giant reed, Arundo donax.</title>
        <authorList>
            <person name="Barrero R.A."/>
            <person name="Guerrero F.D."/>
            <person name="Moolhuijzen P."/>
            <person name="Goolsby J.A."/>
            <person name="Tidwell J."/>
            <person name="Bellgard S.E."/>
            <person name="Bellgard M.I."/>
        </authorList>
    </citation>
    <scope>NUCLEOTIDE SEQUENCE</scope>
    <source>
        <tissue evidence="1">Shoot tissue taken approximately 20 cm above the soil surface</tissue>
    </source>
</reference>
<protein>
    <submittedName>
        <fullName evidence="1">Uncharacterized protein</fullName>
    </submittedName>
</protein>
<name>A0A0A9A534_ARUDO</name>
<sequence>MLPLAYSWTLEIKGTACNSI</sequence>
<accession>A0A0A9A534</accession>
<dbReference type="EMBL" id="GBRH01252847">
    <property type="protein sequence ID" value="JAD45048.1"/>
    <property type="molecule type" value="Transcribed_RNA"/>
</dbReference>
<reference evidence="1" key="1">
    <citation type="submission" date="2014-09" db="EMBL/GenBank/DDBJ databases">
        <authorList>
            <person name="Magalhaes I.L.F."/>
            <person name="Oliveira U."/>
            <person name="Santos F.R."/>
            <person name="Vidigal T.H.D.A."/>
            <person name="Brescovit A.D."/>
            <person name="Santos A.J."/>
        </authorList>
    </citation>
    <scope>NUCLEOTIDE SEQUENCE</scope>
    <source>
        <tissue evidence="1">Shoot tissue taken approximately 20 cm above the soil surface</tissue>
    </source>
</reference>